<evidence type="ECO:0000313" key="2">
    <source>
        <dbReference type="EnsemblPlants" id="PNT68022"/>
    </source>
</evidence>
<dbReference type="InParanoid" id="A0A2K2D164"/>
<dbReference type="EMBL" id="CM000882">
    <property type="protein sequence ID" value="PNT68022.1"/>
    <property type="molecule type" value="Genomic_DNA"/>
</dbReference>
<proteinExistence type="predicted"/>
<gene>
    <name evidence="1" type="ORF">BRADI_3g34765v3</name>
</gene>
<dbReference type="EnsemblPlants" id="PNT68022">
    <property type="protein sequence ID" value="PNT68022"/>
    <property type="gene ID" value="BRADI_3g34765v3"/>
</dbReference>
<evidence type="ECO:0000313" key="1">
    <source>
        <dbReference type="EMBL" id="PNT68022.1"/>
    </source>
</evidence>
<evidence type="ECO:0000313" key="3">
    <source>
        <dbReference type="Proteomes" id="UP000008810"/>
    </source>
</evidence>
<keyword evidence="3" id="KW-1185">Reference proteome</keyword>
<reference evidence="1" key="2">
    <citation type="submission" date="2017-06" db="EMBL/GenBank/DDBJ databases">
        <title>WGS assembly of Brachypodium distachyon.</title>
        <authorList>
            <consortium name="The International Brachypodium Initiative"/>
            <person name="Lucas S."/>
            <person name="Harmon-Smith M."/>
            <person name="Lail K."/>
            <person name="Tice H."/>
            <person name="Grimwood J."/>
            <person name="Bruce D."/>
            <person name="Barry K."/>
            <person name="Shu S."/>
            <person name="Lindquist E."/>
            <person name="Wang M."/>
            <person name="Pitluck S."/>
            <person name="Vogel J.P."/>
            <person name="Garvin D.F."/>
            <person name="Mockler T.C."/>
            <person name="Schmutz J."/>
            <person name="Rokhsar D."/>
            <person name="Bevan M.W."/>
        </authorList>
    </citation>
    <scope>NUCLEOTIDE SEQUENCE</scope>
    <source>
        <strain evidence="1">Bd21</strain>
    </source>
</reference>
<reference evidence="2" key="3">
    <citation type="submission" date="2018-08" db="UniProtKB">
        <authorList>
            <consortium name="EnsemblPlants"/>
        </authorList>
    </citation>
    <scope>IDENTIFICATION</scope>
    <source>
        <strain evidence="2">cv. Bd21</strain>
    </source>
</reference>
<organism evidence="1">
    <name type="scientific">Brachypodium distachyon</name>
    <name type="common">Purple false brome</name>
    <name type="synonym">Trachynia distachya</name>
    <dbReference type="NCBI Taxonomy" id="15368"/>
    <lineage>
        <taxon>Eukaryota</taxon>
        <taxon>Viridiplantae</taxon>
        <taxon>Streptophyta</taxon>
        <taxon>Embryophyta</taxon>
        <taxon>Tracheophyta</taxon>
        <taxon>Spermatophyta</taxon>
        <taxon>Magnoliopsida</taxon>
        <taxon>Liliopsida</taxon>
        <taxon>Poales</taxon>
        <taxon>Poaceae</taxon>
        <taxon>BOP clade</taxon>
        <taxon>Pooideae</taxon>
        <taxon>Stipodae</taxon>
        <taxon>Brachypodieae</taxon>
        <taxon>Brachypodium</taxon>
    </lineage>
</organism>
<dbReference type="Gramene" id="PNT68022">
    <property type="protein sequence ID" value="PNT68022"/>
    <property type="gene ID" value="BRADI_3g34765v3"/>
</dbReference>
<accession>A0A2K2D164</accession>
<reference evidence="1 2" key="1">
    <citation type="journal article" date="2010" name="Nature">
        <title>Genome sequencing and analysis of the model grass Brachypodium distachyon.</title>
        <authorList>
            <consortium name="International Brachypodium Initiative"/>
        </authorList>
    </citation>
    <scope>NUCLEOTIDE SEQUENCE [LARGE SCALE GENOMIC DNA]</scope>
    <source>
        <strain evidence="1 2">Bd21</strain>
    </source>
</reference>
<dbReference type="Proteomes" id="UP000008810">
    <property type="component" value="Chromosome 3"/>
</dbReference>
<dbReference type="AlphaFoldDB" id="A0A2K2D164"/>
<protein>
    <submittedName>
        <fullName evidence="1 2">Uncharacterized protein</fullName>
    </submittedName>
</protein>
<name>A0A2K2D164_BRADI</name>
<sequence length="76" mass="8225">MPAAMSEIHAVAHASFRVQPRTKPPSPSPESVWIWWCLPSASQDPCSCVHARTKIGFAFLILVFTSSICKSGLALA</sequence>